<evidence type="ECO:0000313" key="1">
    <source>
        <dbReference type="EMBL" id="CAL4091826.1"/>
    </source>
</evidence>
<organism evidence="1 2">
    <name type="scientific">Meganyctiphanes norvegica</name>
    <name type="common">Northern krill</name>
    <name type="synonym">Thysanopoda norvegica</name>
    <dbReference type="NCBI Taxonomy" id="48144"/>
    <lineage>
        <taxon>Eukaryota</taxon>
        <taxon>Metazoa</taxon>
        <taxon>Ecdysozoa</taxon>
        <taxon>Arthropoda</taxon>
        <taxon>Crustacea</taxon>
        <taxon>Multicrustacea</taxon>
        <taxon>Malacostraca</taxon>
        <taxon>Eumalacostraca</taxon>
        <taxon>Eucarida</taxon>
        <taxon>Euphausiacea</taxon>
        <taxon>Euphausiidae</taxon>
        <taxon>Meganyctiphanes</taxon>
    </lineage>
</organism>
<gene>
    <name evidence="1" type="ORF">MNOR_LOCUS14440</name>
</gene>
<accession>A0AAV2QQY9</accession>
<dbReference type="EMBL" id="CAXKWB010008658">
    <property type="protein sequence ID" value="CAL4091826.1"/>
    <property type="molecule type" value="Genomic_DNA"/>
</dbReference>
<proteinExistence type="predicted"/>
<reference evidence="1 2" key="1">
    <citation type="submission" date="2024-05" db="EMBL/GenBank/DDBJ databases">
        <authorList>
            <person name="Wallberg A."/>
        </authorList>
    </citation>
    <scope>NUCLEOTIDE SEQUENCE [LARGE SCALE GENOMIC DNA]</scope>
</reference>
<name>A0AAV2QQY9_MEGNR</name>
<dbReference type="Gene3D" id="3.40.50.1820">
    <property type="entry name" value="alpha/beta hydrolase"/>
    <property type="match status" value="1"/>
</dbReference>
<sequence>MTFASEDHIKNVTTTILILHAKDDPVVPFKLGESLYNTGLKTRNISVSPIYMHEFNATLGYGHMNIYEAPDLREIFKCKMRKECSDVNLLRNLFKSSNYVLDGMMNSSTKSKL</sequence>
<dbReference type="AlphaFoldDB" id="A0AAV2QQY9"/>
<protein>
    <submittedName>
        <fullName evidence="1">Uncharacterized protein</fullName>
    </submittedName>
</protein>
<evidence type="ECO:0000313" key="2">
    <source>
        <dbReference type="Proteomes" id="UP001497623"/>
    </source>
</evidence>
<comment type="caution">
    <text evidence="1">The sequence shown here is derived from an EMBL/GenBank/DDBJ whole genome shotgun (WGS) entry which is preliminary data.</text>
</comment>
<dbReference type="Proteomes" id="UP001497623">
    <property type="component" value="Unassembled WGS sequence"/>
</dbReference>
<keyword evidence="2" id="KW-1185">Reference proteome</keyword>
<dbReference type="SUPFAM" id="SSF53474">
    <property type="entry name" value="alpha/beta-Hydrolases"/>
    <property type="match status" value="1"/>
</dbReference>
<dbReference type="InterPro" id="IPR029058">
    <property type="entry name" value="AB_hydrolase_fold"/>
</dbReference>